<reference evidence="2" key="2">
    <citation type="submission" date="2015-01" db="EMBL/GenBank/DDBJ databases">
        <title>Evolutionary Origins and Diversification of the Mycorrhizal Mutualists.</title>
        <authorList>
            <consortium name="DOE Joint Genome Institute"/>
            <consortium name="Mycorrhizal Genomics Consortium"/>
            <person name="Kohler A."/>
            <person name="Kuo A."/>
            <person name="Nagy L.G."/>
            <person name="Floudas D."/>
            <person name="Copeland A."/>
            <person name="Barry K.W."/>
            <person name="Cichocki N."/>
            <person name="Veneault-Fourrey C."/>
            <person name="LaButti K."/>
            <person name="Lindquist E.A."/>
            <person name="Lipzen A."/>
            <person name="Lundell T."/>
            <person name="Morin E."/>
            <person name="Murat C."/>
            <person name="Riley R."/>
            <person name="Ohm R."/>
            <person name="Sun H."/>
            <person name="Tunlid A."/>
            <person name="Henrissat B."/>
            <person name="Grigoriev I.V."/>
            <person name="Hibbett D.S."/>
            <person name="Martin F."/>
        </authorList>
    </citation>
    <scope>NUCLEOTIDE SEQUENCE [LARGE SCALE GENOMIC DNA]</scope>
    <source>
        <strain evidence="2">F 1598</strain>
    </source>
</reference>
<name>A0A0C3EZP3_PILCF</name>
<dbReference type="EMBL" id="KN833091">
    <property type="protein sequence ID" value="KIM73176.1"/>
    <property type="molecule type" value="Genomic_DNA"/>
</dbReference>
<dbReference type="STRING" id="765440.A0A0C3EZP3"/>
<gene>
    <name evidence="1" type="ORF">PILCRDRAFT_732828</name>
</gene>
<dbReference type="AlphaFoldDB" id="A0A0C3EZP3"/>
<protein>
    <submittedName>
        <fullName evidence="1">Uncharacterized protein</fullName>
    </submittedName>
</protein>
<evidence type="ECO:0000313" key="1">
    <source>
        <dbReference type="EMBL" id="KIM73176.1"/>
    </source>
</evidence>
<organism evidence="1 2">
    <name type="scientific">Piloderma croceum (strain F 1598)</name>
    <dbReference type="NCBI Taxonomy" id="765440"/>
    <lineage>
        <taxon>Eukaryota</taxon>
        <taxon>Fungi</taxon>
        <taxon>Dikarya</taxon>
        <taxon>Basidiomycota</taxon>
        <taxon>Agaricomycotina</taxon>
        <taxon>Agaricomycetes</taxon>
        <taxon>Agaricomycetidae</taxon>
        <taxon>Atheliales</taxon>
        <taxon>Atheliaceae</taxon>
        <taxon>Piloderma</taxon>
    </lineage>
</organism>
<dbReference type="SUPFAM" id="SSF48592">
    <property type="entry name" value="GroEL equatorial domain-like"/>
    <property type="match status" value="1"/>
</dbReference>
<dbReference type="HOGENOM" id="CLU_2016134_0_0_1"/>
<keyword evidence="2" id="KW-1185">Reference proteome</keyword>
<dbReference type="Proteomes" id="UP000054166">
    <property type="component" value="Unassembled WGS sequence"/>
</dbReference>
<dbReference type="OrthoDB" id="1733909at2759"/>
<reference evidence="1 2" key="1">
    <citation type="submission" date="2014-04" db="EMBL/GenBank/DDBJ databases">
        <authorList>
            <consortium name="DOE Joint Genome Institute"/>
            <person name="Kuo A."/>
            <person name="Tarkka M."/>
            <person name="Buscot F."/>
            <person name="Kohler A."/>
            <person name="Nagy L.G."/>
            <person name="Floudas D."/>
            <person name="Copeland A."/>
            <person name="Barry K.W."/>
            <person name="Cichocki N."/>
            <person name="Veneault-Fourrey C."/>
            <person name="LaButti K."/>
            <person name="Lindquist E.A."/>
            <person name="Lipzen A."/>
            <person name="Lundell T."/>
            <person name="Morin E."/>
            <person name="Murat C."/>
            <person name="Sun H."/>
            <person name="Tunlid A."/>
            <person name="Henrissat B."/>
            <person name="Grigoriev I.V."/>
            <person name="Hibbett D.S."/>
            <person name="Martin F."/>
            <person name="Nordberg H.P."/>
            <person name="Cantor M.N."/>
            <person name="Hua S.X."/>
        </authorList>
    </citation>
    <scope>NUCLEOTIDE SEQUENCE [LARGE SCALE GENOMIC DNA]</scope>
    <source>
        <strain evidence="1 2">F 1598</strain>
    </source>
</reference>
<accession>A0A0C3EZP3</accession>
<sequence length="123" mass="14190">MHNAREKSSITVRTLLFQYSPPDKVAWEYNIQKDEYVNMIKPRIVDPLKVVRTVLVDASGVADKNLTTQPYPELMMVEAHNFIKFSSYSTITDEEHHQFLLLVRCKLICGMSRSTSEGRQASR</sequence>
<evidence type="ECO:0000313" key="2">
    <source>
        <dbReference type="Proteomes" id="UP000054166"/>
    </source>
</evidence>
<dbReference type="Gene3D" id="1.10.560.10">
    <property type="entry name" value="GroEL-like equatorial domain"/>
    <property type="match status" value="1"/>
</dbReference>
<dbReference type="InParanoid" id="A0A0C3EZP3"/>
<proteinExistence type="predicted"/>
<dbReference type="InterPro" id="IPR027413">
    <property type="entry name" value="GROEL-like_equatorial_sf"/>
</dbReference>